<dbReference type="InterPro" id="IPR003123">
    <property type="entry name" value="VPS9"/>
</dbReference>
<dbReference type="OMA" id="IQINVFD"/>
<evidence type="ECO:0000313" key="4">
    <source>
        <dbReference type="EMBL" id="GAT96005.1"/>
    </source>
</evidence>
<evidence type="ECO:0000259" key="3">
    <source>
        <dbReference type="PROSITE" id="PS51205"/>
    </source>
</evidence>
<organism evidence="4 5">
    <name type="scientific">Entamoeba histolytica</name>
    <dbReference type="NCBI Taxonomy" id="5759"/>
    <lineage>
        <taxon>Eukaryota</taxon>
        <taxon>Amoebozoa</taxon>
        <taxon>Evosea</taxon>
        <taxon>Archamoebae</taxon>
        <taxon>Mastigamoebida</taxon>
        <taxon>Entamoebidae</taxon>
        <taxon>Entamoeba</taxon>
    </lineage>
</organism>
<dbReference type="VEuPathDB" id="AmoebaDB:EHI7A_161250"/>
<dbReference type="VEuPathDB" id="AmoebaDB:EHI5A_182310"/>
<sequence length="628" mass="71445">MSFLSIFQFIENPQNTDQSKHMVLVSALHEVVISRETEKNIDSIHRCVNELLKLVNVTAQPINEKSDINELIFQFLIQLSIYRSMIAFKLDATEVGQSLITVSGKLLYLTSGKGILEVLVGDPLRNLSEAQINQIQHDDILYAQLSRIKAEYENAIISQNTKINNEIDSTDMEIQQSKMVIANTNFAFKQRANQQQIQAIQNRLQELNPNASIKIENDVDLDLKKVDVFVSTLKMSSLYPCLSPITQALIKSECKGLGVIWLNTLKQVRTELIKKMFIESKNNGELDTAIQINIFDVCGETVISKYRKEYEDKDRKIQELMNSLRNAHPYHFNVETPFLLEEKGVSASPYLPVIETFKRISVSKYPYQKLTIGATLLHEIENVIDGFYLRTGKKREVLGAEQLPPLYSYLLFKSKYPNVYSDSMLIQDFLDDSSALDRRGHWISVHMQCVEFILSLNKYQMDNNLISSLITEGHEGTVIVIGMEGIGKTTLVKSLNMREIKTVDEHCFGVRCGKLEILEWDIYGDKSDMIPMQQIRNISGVVLCIPNIDEYTINTSFALAAPVLNSLKHPVPLLLLMTRHDICPTITLENFPKLTNLIFSNISRLELSLCSVNGGYGIYESFMKLRAH</sequence>
<evidence type="ECO:0000256" key="2">
    <source>
        <dbReference type="ARBA" id="ARBA00023134"/>
    </source>
</evidence>
<dbReference type="SUPFAM" id="SSF52540">
    <property type="entry name" value="P-loop containing nucleoside triphosphate hydrolases"/>
    <property type="match status" value="1"/>
</dbReference>
<proteinExistence type="predicted"/>
<dbReference type="CDD" id="cd00882">
    <property type="entry name" value="Ras_like_GTPase"/>
    <property type="match status" value="1"/>
</dbReference>
<comment type="caution">
    <text evidence="4">The sequence shown here is derived from an EMBL/GenBank/DDBJ whole genome shotgun (WGS) entry which is preliminary data.</text>
</comment>
<name>A0A5K1VTJ5_ENTHI</name>
<protein>
    <recommendedName>
        <fullName evidence="3">VPS9 domain-containing protein</fullName>
    </recommendedName>
</protein>
<dbReference type="InterPro" id="IPR037191">
    <property type="entry name" value="VPS9_dom_sf"/>
</dbReference>
<keyword evidence="2" id="KW-0342">GTP-binding</keyword>
<accession>A0A5K1VTJ5</accession>
<feature type="domain" description="VPS9" evidence="3">
    <location>
        <begin position="311"/>
        <end position="462"/>
    </location>
</feature>
<dbReference type="PROSITE" id="PS51205">
    <property type="entry name" value="VPS9"/>
    <property type="match status" value="1"/>
</dbReference>
<dbReference type="Gene3D" id="1.20.1050.80">
    <property type="entry name" value="VPS9 domain"/>
    <property type="match status" value="1"/>
</dbReference>
<reference evidence="4 5" key="1">
    <citation type="submission" date="2016-05" db="EMBL/GenBank/DDBJ databases">
        <title>First whole genome sequencing of Entamoeba histolytica HM1:IMSS-clone-6.</title>
        <authorList>
            <person name="Mukherjee Avik.K."/>
            <person name="Izumyama S."/>
            <person name="Nakada-Tsukui K."/>
            <person name="Nozaki T."/>
        </authorList>
    </citation>
    <scope>NUCLEOTIDE SEQUENCE [LARGE SCALE GENOMIC DNA]</scope>
    <source>
        <strain evidence="4 5">HM1:IMSS clone 6</strain>
    </source>
</reference>
<dbReference type="VEuPathDB" id="AmoebaDB:EHI_163600"/>
<dbReference type="GO" id="GO:0005525">
    <property type="term" value="F:GTP binding"/>
    <property type="evidence" value="ECO:0007669"/>
    <property type="project" value="UniProtKB-KW"/>
</dbReference>
<dbReference type="VEuPathDB" id="AmoebaDB:EHI8A_182470"/>
<evidence type="ECO:0000256" key="1">
    <source>
        <dbReference type="ARBA" id="ARBA00022741"/>
    </source>
</evidence>
<dbReference type="Gene3D" id="3.40.50.300">
    <property type="entry name" value="P-loop containing nucleotide triphosphate hydrolases"/>
    <property type="match status" value="1"/>
</dbReference>
<dbReference type="EMBL" id="BDEQ01000001">
    <property type="protein sequence ID" value="GAT96005.1"/>
    <property type="molecule type" value="Genomic_DNA"/>
</dbReference>
<dbReference type="VEuPathDB" id="AmoebaDB:KM1_252510"/>
<dbReference type="AlphaFoldDB" id="A0A5K1VTJ5"/>
<gene>
    <name evidence="4" type="ORF">CL6EHI_163600</name>
</gene>
<dbReference type="Pfam" id="PF02204">
    <property type="entry name" value="VPS9"/>
    <property type="match status" value="1"/>
</dbReference>
<dbReference type="Proteomes" id="UP000078387">
    <property type="component" value="Unassembled WGS sequence"/>
</dbReference>
<evidence type="ECO:0000313" key="5">
    <source>
        <dbReference type="Proteomes" id="UP000078387"/>
    </source>
</evidence>
<keyword evidence="1" id="KW-0547">Nucleotide-binding</keyword>
<dbReference type="Pfam" id="PF00025">
    <property type="entry name" value="Arf"/>
    <property type="match status" value="1"/>
</dbReference>
<dbReference type="SUPFAM" id="SSF109993">
    <property type="entry name" value="VPS9 domain"/>
    <property type="match status" value="1"/>
</dbReference>
<dbReference type="InterPro" id="IPR006689">
    <property type="entry name" value="Small_GTPase_ARF/SAR"/>
</dbReference>
<dbReference type="InterPro" id="IPR027417">
    <property type="entry name" value="P-loop_NTPase"/>
</dbReference>
<dbReference type="GO" id="GO:0003924">
    <property type="term" value="F:GTPase activity"/>
    <property type="evidence" value="ECO:0007669"/>
    <property type="project" value="InterPro"/>
</dbReference>